<sequence length="191" mass="20863">MTWALPANLATDMEQKPRRHMPTDGHTRKQPTALTLTTSNTGEICRICADRAEKSTREEPTTEDHAATQHPLDAIIVAKQKPTPRLSKPRGQDAAIDGEDAIILHSPSRSRLREDAPKEEKDAKTPPSPDPTDLRFPFDAQAVGRKSNSTATLPRKIMTPVGIAVAGSGEDRSKDFSRRCADHLPPPTAAH</sequence>
<gene>
    <name evidence="2" type="ORF">TRITD_7Av1G108590</name>
</gene>
<feature type="compositionally biased region" description="Basic and acidic residues" evidence="1">
    <location>
        <begin position="169"/>
        <end position="182"/>
    </location>
</feature>
<evidence type="ECO:0000256" key="1">
    <source>
        <dbReference type="SAM" id="MobiDB-lite"/>
    </source>
</evidence>
<dbReference type="Gramene" id="TRITD7Av1G108590.1">
    <property type="protein sequence ID" value="TRITD7Av1G108590.1"/>
    <property type="gene ID" value="TRITD7Av1G108590"/>
</dbReference>
<dbReference type="EMBL" id="LT934123">
    <property type="protein sequence ID" value="VAI74560.1"/>
    <property type="molecule type" value="Genomic_DNA"/>
</dbReference>
<name>A0A9R0ZAV0_TRITD</name>
<proteinExistence type="predicted"/>
<accession>A0A9R0ZAV0</accession>
<feature type="compositionally biased region" description="Basic and acidic residues" evidence="1">
    <location>
        <begin position="111"/>
        <end position="124"/>
    </location>
</feature>
<keyword evidence="3" id="KW-1185">Reference proteome</keyword>
<feature type="compositionally biased region" description="Polar residues" evidence="1">
    <location>
        <begin position="30"/>
        <end position="42"/>
    </location>
</feature>
<organism evidence="2 3">
    <name type="scientific">Triticum turgidum subsp. durum</name>
    <name type="common">Durum wheat</name>
    <name type="synonym">Triticum durum</name>
    <dbReference type="NCBI Taxonomy" id="4567"/>
    <lineage>
        <taxon>Eukaryota</taxon>
        <taxon>Viridiplantae</taxon>
        <taxon>Streptophyta</taxon>
        <taxon>Embryophyta</taxon>
        <taxon>Tracheophyta</taxon>
        <taxon>Spermatophyta</taxon>
        <taxon>Magnoliopsida</taxon>
        <taxon>Liliopsida</taxon>
        <taxon>Poales</taxon>
        <taxon>Poaceae</taxon>
        <taxon>BOP clade</taxon>
        <taxon>Pooideae</taxon>
        <taxon>Triticodae</taxon>
        <taxon>Triticeae</taxon>
        <taxon>Triticinae</taxon>
        <taxon>Triticum</taxon>
    </lineage>
</organism>
<dbReference type="AlphaFoldDB" id="A0A9R0ZAV0"/>
<protein>
    <submittedName>
        <fullName evidence="2">Uncharacterized protein</fullName>
    </submittedName>
</protein>
<feature type="region of interest" description="Disordered" evidence="1">
    <location>
        <begin position="1"/>
        <end position="135"/>
    </location>
</feature>
<reference evidence="2 3" key="1">
    <citation type="submission" date="2017-09" db="EMBL/GenBank/DDBJ databases">
        <authorList>
            <consortium name="International Durum Wheat Genome Sequencing Consortium (IDWGSC)"/>
            <person name="Milanesi L."/>
        </authorList>
    </citation>
    <scope>NUCLEOTIDE SEQUENCE [LARGE SCALE GENOMIC DNA]</scope>
    <source>
        <strain evidence="3">cv. Svevo</strain>
    </source>
</reference>
<feature type="compositionally biased region" description="Basic and acidic residues" evidence="1">
    <location>
        <begin position="48"/>
        <end position="67"/>
    </location>
</feature>
<evidence type="ECO:0000313" key="3">
    <source>
        <dbReference type="Proteomes" id="UP000324705"/>
    </source>
</evidence>
<evidence type="ECO:0000313" key="2">
    <source>
        <dbReference type="EMBL" id="VAI74560.1"/>
    </source>
</evidence>
<feature type="compositionally biased region" description="Basic and acidic residues" evidence="1">
    <location>
        <begin position="13"/>
        <end position="27"/>
    </location>
</feature>
<dbReference type="Proteomes" id="UP000324705">
    <property type="component" value="Chromosome 7A"/>
</dbReference>
<dbReference type="OMA" id="GEICRIC"/>
<feature type="region of interest" description="Disordered" evidence="1">
    <location>
        <begin position="164"/>
        <end position="191"/>
    </location>
</feature>